<dbReference type="NCBIfam" id="TIGR03598">
    <property type="entry name" value="GTPase_YsxC"/>
    <property type="match status" value="1"/>
</dbReference>
<evidence type="ECO:0000256" key="8">
    <source>
        <dbReference type="ARBA" id="ARBA00023210"/>
    </source>
</evidence>
<dbReference type="SUPFAM" id="SSF52540">
    <property type="entry name" value="P-loop containing nucleoside triphosphate hydrolases"/>
    <property type="match status" value="1"/>
</dbReference>
<dbReference type="AlphaFoldDB" id="A0A813GF99"/>
<keyword evidence="4" id="KW-0479">Metal-binding</keyword>
<feature type="region of interest" description="Disordered" evidence="10">
    <location>
        <begin position="465"/>
        <end position="527"/>
    </location>
</feature>
<organism evidence="12 14">
    <name type="scientific">Polarella glacialis</name>
    <name type="common">Dinoflagellate</name>
    <dbReference type="NCBI Taxonomy" id="89957"/>
    <lineage>
        <taxon>Eukaryota</taxon>
        <taxon>Sar</taxon>
        <taxon>Alveolata</taxon>
        <taxon>Dinophyceae</taxon>
        <taxon>Suessiales</taxon>
        <taxon>Suessiaceae</taxon>
        <taxon>Polarella</taxon>
    </lineage>
</organism>
<dbReference type="HAMAP" id="MF_00321">
    <property type="entry name" value="GTPase_EngB"/>
    <property type="match status" value="1"/>
</dbReference>
<dbReference type="GO" id="GO:0005525">
    <property type="term" value="F:GTP binding"/>
    <property type="evidence" value="ECO:0007669"/>
    <property type="project" value="UniProtKB-KW"/>
</dbReference>
<reference evidence="12" key="1">
    <citation type="submission" date="2021-02" db="EMBL/GenBank/DDBJ databases">
        <authorList>
            <person name="Dougan E. K."/>
            <person name="Rhodes N."/>
            <person name="Thang M."/>
            <person name="Chan C."/>
        </authorList>
    </citation>
    <scope>NUCLEOTIDE SEQUENCE</scope>
</reference>
<dbReference type="InterPro" id="IPR030393">
    <property type="entry name" value="G_ENGB_dom"/>
</dbReference>
<dbReference type="Gene3D" id="3.40.50.300">
    <property type="entry name" value="P-loop containing nucleotide triphosphate hydrolases"/>
    <property type="match status" value="1"/>
</dbReference>
<evidence type="ECO:0000313" key="12">
    <source>
        <dbReference type="EMBL" id="CAE8621365.1"/>
    </source>
</evidence>
<comment type="similarity">
    <text evidence="2">Belongs to the TRAFAC class TrmE-Era-EngA-EngB-Septin-like GTPase superfamily. EngB GTPase family.</text>
</comment>
<evidence type="ECO:0000256" key="2">
    <source>
        <dbReference type="ARBA" id="ARBA00009638"/>
    </source>
</evidence>
<dbReference type="GO" id="GO:0046872">
    <property type="term" value="F:metal ion binding"/>
    <property type="evidence" value="ECO:0007669"/>
    <property type="project" value="UniProtKB-KW"/>
</dbReference>
<feature type="compositionally biased region" description="Low complexity" evidence="10">
    <location>
        <begin position="348"/>
        <end position="359"/>
    </location>
</feature>
<dbReference type="OrthoDB" id="391988at2759"/>
<keyword evidence="6" id="KW-0460">Magnesium</keyword>
<dbReference type="InterPro" id="IPR027417">
    <property type="entry name" value="P-loop_NTPase"/>
</dbReference>
<dbReference type="InterPro" id="IPR019987">
    <property type="entry name" value="GTP-bd_ribosome_bio_YsxC"/>
</dbReference>
<keyword evidence="5" id="KW-0547">Nucleotide-binding</keyword>
<keyword evidence="8" id="KW-0717">Septation</keyword>
<keyword evidence="3" id="KW-0132">Cell division</keyword>
<protein>
    <recommendedName>
        <fullName evidence="11">EngB-type G domain-containing protein</fullName>
    </recommendedName>
</protein>
<evidence type="ECO:0000313" key="14">
    <source>
        <dbReference type="Proteomes" id="UP000654075"/>
    </source>
</evidence>
<feature type="non-terminal residue" evidence="12">
    <location>
        <position position="1"/>
    </location>
</feature>
<feature type="compositionally biased region" description="Polar residues" evidence="10">
    <location>
        <begin position="466"/>
        <end position="480"/>
    </location>
</feature>
<dbReference type="CDD" id="cd01876">
    <property type="entry name" value="YihA_EngB"/>
    <property type="match status" value="1"/>
</dbReference>
<proteinExistence type="inferred from homology"/>
<dbReference type="InterPro" id="IPR005225">
    <property type="entry name" value="Small_GTP-bd"/>
</dbReference>
<dbReference type="InterPro" id="IPR006073">
    <property type="entry name" value="GTP-bd"/>
</dbReference>
<evidence type="ECO:0000259" key="11">
    <source>
        <dbReference type="PROSITE" id="PS51706"/>
    </source>
</evidence>
<dbReference type="Proteomes" id="UP000654075">
    <property type="component" value="Unassembled WGS sequence"/>
</dbReference>
<accession>A0A813GF99</accession>
<comment type="cofactor">
    <cofactor evidence="1">
        <name>Mg(2+)</name>
        <dbReference type="ChEBI" id="CHEBI:18420"/>
    </cofactor>
</comment>
<dbReference type="GO" id="GO:0051301">
    <property type="term" value="P:cell division"/>
    <property type="evidence" value="ECO:0007669"/>
    <property type="project" value="UniProtKB-KW"/>
</dbReference>
<evidence type="ECO:0000256" key="10">
    <source>
        <dbReference type="SAM" id="MobiDB-lite"/>
    </source>
</evidence>
<dbReference type="PANTHER" id="PTHR11649:SF13">
    <property type="entry name" value="ENGB-TYPE G DOMAIN-CONTAINING PROTEIN"/>
    <property type="match status" value="1"/>
</dbReference>
<dbReference type="EMBL" id="CAJNNW010011661">
    <property type="protein sequence ID" value="CAE8653405.1"/>
    <property type="molecule type" value="Genomic_DNA"/>
</dbReference>
<dbReference type="Proteomes" id="UP000626109">
    <property type="component" value="Unassembled WGS sequence"/>
</dbReference>
<keyword evidence="9" id="KW-0131">Cell cycle</keyword>
<feature type="domain" description="EngB-type G" evidence="11">
    <location>
        <begin position="132"/>
        <end position="310"/>
    </location>
</feature>
<dbReference type="PANTHER" id="PTHR11649">
    <property type="entry name" value="MSS1/TRME-RELATED GTP-BINDING PROTEIN"/>
    <property type="match status" value="1"/>
</dbReference>
<sequence length="527" mass="57971">MLAAFRRASAVAQGRPALNSLAAAQSWAVGGWRCTSSIIRKRRRALHNALSDPSAHPAKLRKLKERSARPTFDLLRYIAENKIAKVQTQQDRKQLWYDLQYKKYAPTFLGQVKPRMRFWTAALEESQMPLARLPEVAVCGRSNSGKSTLVNYLCGRHSAHVKRMPGSTTELVFWQIGRPAQLCLVDLPGYGFANAAEEKRLQWTEFTLWYVRARKNLKRILLLIDARQGLKPSDREMIAYLERHSVPWQIVVTKCDTVKGKDLSKRLTIMQEEITASGYRRMAGDPIPVSALKRHGMDALRNTLDSLKVMKEVVKEGIKIRVYDLLEQRRLARSERGRRKRNSKAEAARAAAAAAAEGAETQEAEGAEGSSASWDEEGNGDGPDLHGLLSDWGGGGGSTAAHVGPANLSEATAGSEPARAPTVSVAGAHYSLEDRDSRRVDSFVQSLFPDMSELASLARAAEGKLSSATGAPSTQHSRWQAAQPEANLPPVFPPTLGGWAENEVHPDEGVQEAESDSDDELPAIKPQ</sequence>
<evidence type="ECO:0000256" key="6">
    <source>
        <dbReference type="ARBA" id="ARBA00022842"/>
    </source>
</evidence>
<dbReference type="NCBIfam" id="TIGR00231">
    <property type="entry name" value="small_GTP"/>
    <property type="match status" value="1"/>
</dbReference>
<evidence type="ECO:0000256" key="4">
    <source>
        <dbReference type="ARBA" id="ARBA00022723"/>
    </source>
</evidence>
<evidence type="ECO:0000313" key="13">
    <source>
        <dbReference type="EMBL" id="CAE8653405.1"/>
    </source>
</evidence>
<dbReference type="Pfam" id="PF01926">
    <property type="entry name" value="MMR_HSR1"/>
    <property type="match status" value="1"/>
</dbReference>
<evidence type="ECO:0000256" key="1">
    <source>
        <dbReference type="ARBA" id="ARBA00001946"/>
    </source>
</evidence>
<evidence type="ECO:0000256" key="7">
    <source>
        <dbReference type="ARBA" id="ARBA00023134"/>
    </source>
</evidence>
<comment type="caution">
    <text evidence="12">The sequence shown here is derived from an EMBL/GenBank/DDBJ whole genome shotgun (WGS) entry which is preliminary data.</text>
</comment>
<evidence type="ECO:0000256" key="3">
    <source>
        <dbReference type="ARBA" id="ARBA00022618"/>
    </source>
</evidence>
<feature type="compositionally biased region" description="Acidic residues" evidence="10">
    <location>
        <begin position="509"/>
        <end position="521"/>
    </location>
</feature>
<keyword evidence="14" id="KW-1185">Reference proteome</keyword>
<keyword evidence="7" id="KW-0342">GTP-binding</keyword>
<dbReference type="PROSITE" id="PS51706">
    <property type="entry name" value="G_ENGB"/>
    <property type="match status" value="1"/>
</dbReference>
<gene>
    <name evidence="12" type="ORF">PGLA1383_LOCUS38885</name>
    <name evidence="13" type="ORF">PGLA2088_LOCUS10384</name>
</gene>
<dbReference type="EMBL" id="CAJNNV010027722">
    <property type="protein sequence ID" value="CAE8621365.1"/>
    <property type="molecule type" value="Genomic_DNA"/>
</dbReference>
<feature type="region of interest" description="Disordered" evidence="10">
    <location>
        <begin position="334"/>
        <end position="404"/>
    </location>
</feature>
<evidence type="ECO:0000256" key="9">
    <source>
        <dbReference type="ARBA" id="ARBA00023306"/>
    </source>
</evidence>
<evidence type="ECO:0000256" key="5">
    <source>
        <dbReference type="ARBA" id="ARBA00022741"/>
    </source>
</evidence>
<name>A0A813GF99_POLGL</name>